<evidence type="ECO:0000259" key="1">
    <source>
        <dbReference type="Pfam" id="PF13472"/>
    </source>
</evidence>
<proteinExistence type="predicted"/>
<dbReference type="InterPro" id="IPR036514">
    <property type="entry name" value="SGNH_hydro_sf"/>
</dbReference>
<keyword evidence="3" id="KW-1185">Reference proteome</keyword>
<dbReference type="EMBL" id="RBAH01000015">
    <property type="protein sequence ID" value="RKN80459.1"/>
    <property type="molecule type" value="Genomic_DNA"/>
</dbReference>
<dbReference type="PANTHER" id="PTHR30383:SF5">
    <property type="entry name" value="SGNH HYDROLASE-TYPE ESTERASE DOMAIN-CONTAINING PROTEIN"/>
    <property type="match status" value="1"/>
</dbReference>
<dbReference type="Gene3D" id="3.40.50.1110">
    <property type="entry name" value="SGNH hydrolase"/>
    <property type="match status" value="1"/>
</dbReference>
<dbReference type="InterPro" id="IPR051532">
    <property type="entry name" value="Ester_Hydrolysis_Enzymes"/>
</dbReference>
<dbReference type="Proteomes" id="UP000282311">
    <property type="component" value="Unassembled WGS sequence"/>
</dbReference>
<organism evidence="2 3">
    <name type="scientific">Paenibacillus ginsengarvi</name>
    <dbReference type="NCBI Taxonomy" id="400777"/>
    <lineage>
        <taxon>Bacteria</taxon>
        <taxon>Bacillati</taxon>
        <taxon>Bacillota</taxon>
        <taxon>Bacilli</taxon>
        <taxon>Bacillales</taxon>
        <taxon>Paenibacillaceae</taxon>
        <taxon>Paenibacillus</taxon>
    </lineage>
</organism>
<dbReference type="PANTHER" id="PTHR30383">
    <property type="entry name" value="THIOESTERASE 1/PROTEASE 1/LYSOPHOSPHOLIPASE L1"/>
    <property type="match status" value="1"/>
</dbReference>
<reference evidence="2 3" key="1">
    <citation type="journal article" date="2007" name="Int. J. Syst. Evol. Microbiol.">
        <title>Paenibacillus ginsengarvi sp. nov., isolated from soil from ginseng cultivation.</title>
        <authorList>
            <person name="Yoon M.H."/>
            <person name="Ten L.N."/>
            <person name="Im W.T."/>
        </authorList>
    </citation>
    <scope>NUCLEOTIDE SEQUENCE [LARGE SCALE GENOMIC DNA]</scope>
    <source>
        <strain evidence="2 3">KCTC 13059</strain>
    </source>
</reference>
<feature type="domain" description="SGNH hydrolase-type esterase" evidence="1">
    <location>
        <begin position="5"/>
        <end position="201"/>
    </location>
</feature>
<evidence type="ECO:0000313" key="3">
    <source>
        <dbReference type="Proteomes" id="UP000282311"/>
    </source>
</evidence>
<dbReference type="InterPro" id="IPR013830">
    <property type="entry name" value="SGNH_hydro"/>
</dbReference>
<dbReference type="AlphaFoldDB" id="A0A3B0C7T2"/>
<evidence type="ECO:0000313" key="2">
    <source>
        <dbReference type="EMBL" id="RKN80459.1"/>
    </source>
</evidence>
<comment type="caution">
    <text evidence="2">The sequence shown here is derived from an EMBL/GenBank/DDBJ whole genome shotgun (WGS) entry which is preliminary data.</text>
</comment>
<accession>A0A3B0C7T2</accession>
<sequence>MKLAAFGDSITAGQYLQESDTYLHLLSARFGLEPINAGVPGNTIGQGLARFEQDVLAKRPDICIVAFGMNDHVNTAPEQAKTPLAEFRAKLASVVERLRAEGIAPLLCTISPIIEGDREAYYYNRHPEEWYRNPDGAQAWIDMYSEQIRDVAAAYEVPLADISLRWQRYVDEGGSLRDALRTTENSGVADGVHPTAEGQRLFAECIGEVLASRFPVQEMR</sequence>
<dbReference type="Pfam" id="PF13472">
    <property type="entry name" value="Lipase_GDSL_2"/>
    <property type="match status" value="1"/>
</dbReference>
<protein>
    <recommendedName>
        <fullName evidence="1">SGNH hydrolase-type esterase domain-containing protein</fullName>
    </recommendedName>
</protein>
<dbReference type="OrthoDB" id="2513075at2"/>
<dbReference type="SUPFAM" id="SSF52266">
    <property type="entry name" value="SGNH hydrolase"/>
    <property type="match status" value="1"/>
</dbReference>
<gene>
    <name evidence="2" type="ORF">D7M11_20155</name>
</gene>
<name>A0A3B0C7T2_9BACL</name>
<dbReference type="GO" id="GO:0004622">
    <property type="term" value="F:phosphatidylcholine lysophospholipase activity"/>
    <property type="evidence" value="ECO:0007669"/>
    <property type="project" value="TreeGrafter"/>
</dbReference>
<dbReference type="RefSeq" id="WP_120749047.1">
    <property type="nucleotide sequence ID" value="NZ_RBAH01000015.1"/>
</dbReference>